<dbReference type="Proteomes" id="UP001499884">
    <property type="component" value="Unassembled WGS sequence"/>
</dbReference>
<keyword evidence="3" id="KW-1185">Reference proteome</keyword>
<dbReference type="EMBL" id="BAABEP010000016">
    <property type="protein sequence ID" value="GAA3729438.1"/>
    <property type="molecule type" value="Genomic_DNA"/>
</dbReference>
<reference evidence="3" key="1">
    <citation type="journal article" date="2019" name="Int. J. Syst. Evol. Microbiol.">
        <title>The Global Catalogue of Microorganisms (GCM) 10K type strain sequencing project: providing services to taxonomists for standard genome sequencing and annotation.</title>
        <authorList>
            <consortium name="The Broad Institute Genomics Platform"/>
            <consortium name="The Broad Institute Genome Sequencing Center for Infectious Disease"/>
            <person name="Wu L."/>
            <person name="Ma J."/>
        </authorList>
    </citation>
    <scope>NUCLEOTIDE SEQUENCE [LARGE SCALE GENOMIC DNA]</scope>
    <source>
        <strain evidence="3">JCM 30846</strain>
    </source>
</reference>
<gene>
    <name evidence="2" type="ORF">GCM10023082_29060</name>
</gene>
<name>A0ABP7F6S9_9ACTN</name>
<evidence type="ECO:0000313" key="2">
    <source>
        <dbReference type="EMBL" id="GAA3729438.1"/>
    </source>
</evidence>
<evidence type="ECO:0000313" key="3">
    <source>
        <dbReference type="Proteomes" id="UP001499884"/>
    </source>
</evidence>
<feature type="region of interest" description="Disordered" evidence="1">
    <location>
        <begin position="1"/>
        <end position="52"/>
    </location>
</feature>
<accession>A0ABP7F6S9</accession>
<feature type="compositionally biased region" description="Basic and acidic residues" evidence="1">
    <location>
        <begin position="1"/>
        <end position="11"/>
    </location>
</feature>
<organism evidence="2 3">
    <name type="scientific">Streptomyces tremellae</name>
    <dbReference type="NCBI Taxonomy" id="1124239"/>
    <lineage>
        <taxon>Bacteria</taxon>
        <taxon>Bacillati</taxon>
        <taxon>Actinomycetota</taxon>
        <taxon>Actinomycetes</taxon>
        <taxon>Kitasatosporales</taxon>
        <taxon>Streptomycetaceae</taxon>
        <taxon>Streptomyces</taxon>
    </lineage>
</organism>
<evidence type="ECO:0000256" key="1">
    <source>
        <dbReference type="SAM" id="MobiDB-lite"/>
    </source>
</evidence>
<proteinExistence type="predicted"/>
<sequence>MRPTPEMDHPDYVNGMRNPAVDGGNPPLGAHRGGSGAGPRQRVGNLWPLSHL</sequence>
<comment type="caution">
    <text evidence="2">The sequence shown here is derived from an EMBL/GenBank/DDBJ whole genome shotgun (WGS) entry which is preliminary data.</text>
</comment>
<protein>
    <submittedName>
        <fullName evidence="2">Uncharacterized protein</fullName>
    </submittedName>
</protein>